<protein>
    <submittedName>
        <fullName evidence="1">DUF3567 domain-containing protein</fullName>
    </submittedName>
</protein>
<evidence type="ECO:0000313" key="2">
    <source>
        <dbReference type="Proteomes" id="UP000612361"/>
    </source>
</evidence>
<evidence type="ECO:0000313" key="1">
    <source>
        <dbReference type="EMBL" id="MBC3933827.1"/>
    </source>
</evidence>
<accession>A0A923HYU5</accession>
<sequence>MNLIYNSDNFSVIEYGADADHEALRFGGFEITDKTVKREWFIGGPSALNFRNDVTELIAGEPSMEEVDDFLGQYHGLVTQNVYLH</sequence>
<dbReference type="Pfam" id="PF12091">
    <property type="entry name" value="DUF3567"/>
    <property type="match status" value="1"/>
</dbReference>
<keyword evidence="2" id="KW-1185">Reference proteome</keyword>
<gene>
    <name evidence="1" type="ORF">H8K47_00510</name>
</gene>
<organism evidence="1 2">
    <name type="scientific">Undibacterium rugosum</name>
    <dbReference type="NCBI Taxonomy" id="2762291"/>
    <lineage>
        <taxon>Bacteria</taxon>
        <taxon>Pseudomonadati</taxon>
        <taxon>Pseudomonadota</taxon>
        <taxon>Betaproteobacteria</taxon>
        <taxon>Burkholderiales</taxon>
        <taxon>Oxalobacteraceae</taxon>
        <taxon>Undibacterium</taxon>
    </lineage>
</organism>
<dbReference type="AlphaFoldDB" id="A0A923HYU5"/>
<dbReference type="RefSeq" id="WP_186879477.1">
    <property type="nucleotide sequence ID" value="NZ_JACOGG010000001.1"/>
</dbReference>
<reference evidence="1" key="1">
    <citation type="submission" date="2020-08" db="EMBL/GenBank/DDBJ databases">
        <title>Novel species isolated from subtropical streams in China.</title>
        <authorList>
            <person name="Lu H."/>
        </authorList>
    </citation>
    <scope>NUCLEOTIDE SEQUENCE</scope>
    <source>
        <strain evidence="1">CY7W</strain>
    </source>
</reference>
<name>A0A923HYU5_9BURK</name>
<dbReference type="InterPro" id="IPR021951">
    <property type="entry name" value="DUF3567"/>
</dbReference>
<comment type="caution">
    <text evidence="1">The sequence shown here is derived from an EMBL/GenBank/DDBJ whole genome shotgun (WGS) entry which is preliminary data.</text>
</comment>
<dbReference type="Proteomes" id="UP000612361">
    <property type="component" value="Unassembled WGS sequence"/>
</dbReference>
<dbReference type="EMBL" id="JACOGG010000001">
    <property type="protein sequence ID" value="MBC3933827.1"/>
    <property type="molecule type" value="Genomic_DNA"/>
</dbReference>
<proteinExistence type="predicted"/>